<feature type="non-terminal residue" evidence="3">
    <location>
        <position position="72"/>
    </location>
</feature>
<dbReference type="AlphaFoldDB" id="X1SEA1"/>
<evidence type="ECO:0000256" key="2">
    <source>
        <dbReference type="ARBA" id="ARBA00022737"/>
    </source>
</evidence>
<keyword evidence="1" id="KW-0433">Leucine-rich repeat</keyword>
<dbReference type="InterPro" id="IPR032675">
    <property type="entry name" value="LRR_dom_sf"/>
</dbReference>
<evidence type="ECO:0000256" key="1">
    <source>
        <dbReference type="ARBA" id="ARBA00022614"/>
    </source>
</evidence>
<sequence>MITFTDENLEIVIRETLGKSVDEEILATELAQLTKLSIIDNGVLDLTGLEYCTNLTFLEIRNDPITDISSLS</sequence>
<protein>
    <submittedName>
        <fullName evidence="3">Uncharacterized protein</fullName>
    </submittedName>
</protein>
<dbReference type="Gene3D" id="3.80.10.10">
    <property type="entry name" value="Ribonuclease Inhibitor"/>
    <property type="match status" value="1"/>
</dbReference>
<dbReference type="InterPro" id="IPR025875">
    <property type="entry name" value="Leu-rich_rpt_4"/>
</dbReference>
<dbReference type="Pfam" id="PF12799">
    <property type="entry name" value="LRR_4"/>
    <property type="match status" value="1"/>
</dbReference>
<keyword evidence="2" id="KW-0677">Repeat</keyword>
<reference evidence="3" key="1">
    <citation type="journal article" date="2014" name="Front. Microbiol.">
        <title>High frequency of phylogenetically diverse reductive dehalogenase-homologous genes in deep subseafloor sedimentary metagenomes.</title>
        <authorList>
            <person name="Kawai M."/>
            <person name="Futagami T."/>
            <person name="Toyoda A."/>
            <person name="Takaki Y."/>
            <person name="Nishi S."/>
            <person name="Hori S."/>
            <person name="Arai W."/>
            <person name="Tsubouchi T."/>
            <person name="Morono Y."/>
            <person name="Uchiyama I."/>
            <person name="Ito T."/>
            <person name="Fujiyama A."/>
            <person name="Inagaki F."/>
            <person name="Takami H."/>
        </authorList>
    </citation>
    <scope>NUCLEOTIDE SEQUENCE</scope>
    <source>
        <strain evidence="3">Expedition CK06-06</strain>
    </source>
</reference>
<dbReference type="EMBL" id="BARW01014190">
    <property type="protein sequence ID" value="GAI73750.1"/>
    <property type="molecule type" value="Genomic_DNA"/>
</dbReference>
<comment type="caution">
    <text evidence="3">The sequence shown here is derived from an EMBL/GenBank/DDBJ whole genome shotgun (WGS) entry which is preliminary data.</text>
</comment>
<name>X1SEA1_9ZZZZ</name>
<proteinExistence type="predicted"/>
<accession>X1SEA1</accession>
<gene>
    <name evidence="3" type="ORF">S12H4_25369</name>
</gene>
<evidence type="ECO:0000313" key="3">
    <source>
        <dbReference type="EMBL" id="GAI73750.1"/>
    </source>
</evidence>
<organism evidence="3">
    <name type="scientific">marine sediment metagenome</name>
    <dbReference type="NCBI Taxonomy" id="412755"/>
    <lineage>
        <taxon>unclassified sequences</taxon>
        <taxon>metagenomes</taxon>
        <taxon>ecological metagenomes</taxon>
    </lineage>
</organism>